<protein>
    <submittedName>
        <fullName evidence="1">Uncharacterized protein</fullName>
    </submittedName>
</protein>
<sequence length="74" mass="8279">MDLNGTMNGDILRRRTEAHLGWHPNSLNTVQARFVVSKTRHVILSRSDEAAASTIVRFAVLGVALEPIRHYLQA</sequence>
<dbReference type="Proteomes" id="UP000807025">
    <property type="component" value="Unassembled WGS sequence"/>
</dbReference>
<proteinExistence type="predicted"/>
<keyword evidence="2" id="KW-1185">Reference proteome</keyword>
<evidence type="ECO:0000313" key="2">
    <source>
        <dbReference type="Proteomes" id="UP000807025"/>
    </source>
</evidence>
<accession>A0A9P6D0X0</accession>
<organism evidence="1 2">
    <name type="scientific">Pleurotus eryngii</name>
    <name type="common">Boletus of the steppes</name>
    <dbReference type="NCBI Taxonomy" id="5323"/>
    <lineage>
        <taxon>Eukaryota</taxon>
        <taxon>Fungi</taxon>
        <taxon>Dikarya</taxon>
        <taxon>Basidiomycota</taxon>
        <taxon>Agaricomycotina</taxon>
        <taxon>Agaricomycetes</taxon>
        <taxon>Agaricomycetidae</taxon>
        <taxon>Agaricales</taxon>
        <taxon>Pleurotineae</taxon>
        <taxon>Pleurotaceae</taxon>
        <taxon>Pleurotus</taxon>
    </lineage>
</organism>
<evidence type="ECO:0000313" key="1">
    <source>
        <dbReference type="EMBL" id="KAF9486802.1"/>
    </source>
</evidence>
<dbReference type="AlphaFoldDB" id="A0A9P6D0X0"/>
<gene>
    <name evidence="1" type="ORF">BDN71DRAFT_1459147</name>
</gene>
<name>A0A9P6D0X0_PLEER</name>
<comment type="caution">
    <text evidence="1">The sequence shown here is derived from an EMBL/GenBank/DDBJ whole genome shotgun (WGS) entry which is preliminary data.</text>
</comment>
<reference evidence="1" key="1">
    <citation type="submission" date="2020-11" db="EMBL/GenBank/DDBJ databases">
        <authorList>
            <consortium name="DOE Joint Genome Institute"/>
            <person name="Ahrendt S."/>
            <person name="Riley R."/>
            <person name="Andreopoulos W."/>
            <person name="Labutti K."/>
            <person name="Pangilinan J."/>
            <person name="Ruiz-Duenas F.J."/>
            <person name="Barrasa J.M."/>
            <person name="Sanchez-Garcia M."/>
            <person name="Camarero S."/>
            <person name="Miyauchi S."/>
            <person name="Serrano A."/>
            <person name="Linde D."/>
            <person name="Babiker R."/>
            <person name="Drula E."/>
            <person name="Ayuso-Fernandez I."/>
            <person name="Pacheco R."/>
            <person name="Padilla G."/>
            <person name="Ferreira P."/>
            <person name="Barriuso J."/>
            <person name="Kellner H."/>
            <person name="Castanera R."/>
            <person name="Alfaro M."/>
            <person name="Ramirez L."/>
            <person name="Pisabarro A.G."/>
            <person name="Kuo A."/>
            <person name="Tritt A."/>
            <person name="Lipzen A."/>
            <person name="He G."/>
            <person name="Yan M."/>
            <person name="Ng V."/>
            <person name="Cullen D."/>
            <person name="Martin F."/>
            <person name="Rosso M.-N."/>
            <person name="Henrissat B."/>
            <person name="Hibbett D."/>
            <person name="Martinez A.T."/>
            <person name="Grigoriev I.V."/>
        </authorList>
    </citation>
    <scope>NUCLEOTIDE SEQUENCE</scope>
    <source>
        <strain evidence="1">ATCC 90797</strain>
    </source>
</reference>
<dbReference type="EMBL" id="MU154917">
    <property type="protein sequence ID" value="KAF9486802.1"/>
    <property type="molecule type" value="Genomic_DNA"/>
</dbReference>